<evidence type="ECO:0000313" key="4">
    <source>
        <dbReference type="Proteomes" id="UP000247702"/>
    </source>
</evidence>
<feature type="region of interest" description="Disordered" evidence="1">
    <location>
        <begin position="52"/>
        <end position="72"/>
    </location>
</feature>
<gene>
    <name evidence="3" type="ORF">RCL2_000502000</name>
    <name evidence="2" type="ORF">RclHR1_02660021</name>
</gene>
<dbReference type="EMBL" id="BLAL01000030">
    <property type="protein sequence ID" value="GES77667.1"/>
    <property type="molecule type" value="Genomic_DNA"/>
</dbReference>
<name>A0A2Z6R1A5_9GLOM</name>
<reference evidence="2 4" key="1">
    <citation type="submission" date="2017-11" db="EMBL/GenBank/DDBJ databases">
        <title>The genome of Rhizophagus clarus HR1 reveals common genetic basis of auxotrophy among arbuscular mycorrhizal fungi.</title>
        <authorList>
            <person name="Kobayashi Y."/>
        </authorList>
    </citation>
    <scope>NUCLEOTIDE SEQUENCE [LARGE SCALE GENOMIC DNA]</scope>
    <source>
        <strain evidence="2 4">HR1</strain>
    </source>
</reference>
<proteinExistence type="predicted"/>
<evidence type="ECO:0000313" key="3">
    <source>
        <dbReference type="EMBL" id="GES77667.1"/>
    </source>
</evidence>
<dbReference type="EMBL" id="BEXD01001846">
    <property type="protein sequence ID" value="GBB96000.1"/>
    <property type="molecule type" value="Genomic_DNA"/>
</dbReference>
<organism evidence="2 4">
    <name type="scientific">Rhizophagus clarus</name>
    <dbReference type="NCBI Taxonomy" id="94130"/>
    <lineage>
        <taxon>Eukaryota</taxon>
        <taxon>Fungi</taxon>
        <taxon>Fungi incertae sedis</taxon>
        <taxon>Mucoromycota</taxon>
        <taxon>Glomeromycotina</taxon>
        <taxon>Glomeromycetes</taxon>
        <taxon>Glomerales</taxon>
        <taxon>Glomeraceae</taxon>
        <taxon>Rhizophagus</taxon>
    </lineage>
</organism>
<dbReference type="Proteomes" id="UP000247702">
    <property type="component" value="Unassembled WGS sequence"/>
</dbReference>
<dbReference type="AlphaFoldDB" id="A0A2Z6R1A5"/>
<sequence length="72" mass="8385">MPCIFDLCRFRSHLLFHLKYFFGAMQVTPKLCLLAEKMKCGSKRKKANWAWPGIEPGTSRNSENIPKRESCH</sequence>
<protein>
    <submittedName>
        <fullName evidence="2">Uncharacterized protein</fullName>
    </submittedName>
</protein>
<evidence type="ECO:0000313" key="2">
    <source>
        <dbReference type="EMBL" id="GBB96000.1"/>
    </source>
</evidence>
<dbReference type="Proteomes" id="UP000615446">
    <property type="component" value="Unassembled WGS sequence"/>
</dbReference>
<reference evidence="3" key="2">
    <citation type="submission" date="2019-10" db="EMBL/GenBank/DDBJ databases">
        <title>Conservation and host-specific expression of non-tandemly repeated heterogenous ribosome RNA gene in arbuscular mycorrhizal fungi.</title>
        <authorList>
            <person name="Maeda T."/>
            <person name="Kobayashi Y."/>
            <person name="Nakagawa T."/>
            <person name="Ezawa T."/>
            <person name="Yamaguchi K."/>
            <person name="Bino T."/>
            <person name="Nishimoto Y."/>
            <person name="Shigenobu S."/>
            <person name="Kawaguchi M."/>
        </authorList>
    </citation>
    <scope>NUCLEOTIDE SEQUENCE</scope>
    <source>
        <strain evidence="3">HR1</strain>
    </source>
</reference>
<dbReference type="OrthoDB" id="2303138at2759"/>
<keyword evidence="4" id="KW-1185">Reference proteome</keyword>
<accession>A0A2Z6R1A5</accession>
<comment type="caution">
    <text evidence="2">The sequence shown here is derived from an EMBL/GenBank/DDBJ whole genome shotgun (WGS) entry which is preliminary data.</text>
</comment>
<evidence type="ECO:0000256" key="1">
    <source>
        <dbReference type="SAM" id="MobiDB-lite"/>
    </source>
</evidence>